<evidence type="ECO:0000313" key="1">
    <source>
        <dbReference type="EMBL" id="KAG2862817.1"/>
    </source>
</evidence>
<accession>A0A8T1D4S4</accession>
<dbReference type="SUPFAM" id="SSF46689">
    <property type="entry name" value="Homeodomain-like"/>
    <property type="match status" value="1"/>
</dbReference>
<dbReference type="EMBL" id="RCMV01000053">
    <property type="protein sequence ID" value="KAG3226608.1"/>
    <property type="molecule type" value="Genomic_DNA"/>
</dbReference>
<dbReference type="Proteomes" id="UP000735874">
    <property type="component" value="Unassembled WGS sequence"/>
</dbReference>
<dbReference type="EMBL" id="RCMG01000118">
    <property type="protein sequence ID" value="KAG2862817.1"/>
    <property type="molecule type" value="Genomic_DNA"/>
</dbReference>
<evidence type="ECO:0008006" key="5">
    <source>
        <dbReference type="Google" id="ProtNLM"/>
    </source>
</evidence>
<evidence type="ECO:0000313" key="4">
    <source>
        <dbReference type="Proteomes" id="UP000774804"/>
    </source>
</evidence>
<reference evidence="2" key="1">
    <citation type="submission" date="2018-10" db="EMBL/GenBank/DDBJ databases">
        <title>Effector identification in a new, highly contiguous assembly of the strawberry crown rot pathogen Phytophthora cactorum.</title>
        <authorList>
            <person name="Armitage A.D."/>
            <person name="Nellist C.F."/>
            <person name="Bates H."/>
            <person name="Vickerstaff R.J."/>
            <person name="Harrison R.J."/>
        </authorList>
    </citation>
    <scope>NUCLEOTIDE SEQUENCE</scope>
    <source>
        <strain evidence="1">15-7</strain>
        <strain evidence="2">4032</strain>
        <strain evidence="3">P421</strain>
    </source>
</reference>
<dbReference type="EMBL" id="RCMI01000099">
    <property type="protein sequence ID" value="KAG2934930.1"/>
    <property type="molecule type" value="Genomic_DNA"/>
</dbReference>
<evidence type="ECO:0000313" key="3">
    <source>
        <dbReference type="EMBL" id="KAG3226608.1"/>
    </source>
</evidence>
<dbReference type="Proteomes" id="UP000774804">
    <property type="component" value="Unassembled WGS sequence"/>
</dbReference>
<gene>
    <name evidence="1" type="ORF">PC113_g5962</name>
    <name evidence="2" type="ORF">PC115_g4978</name>
    <name evidence="3" type="ORF">PC129_g2791</name>
</gene>
<protein>
    <recommendedName>
        <fullName evidence="5">Tc1-like transposase DDE domain-containing protein</fullName>
    </recommendedName>
</protein>
<sequence>MPSLYNRYSLQIKLRILEAARSGGDWELIAETNNVNINTARSWLHCYPKTSDVLHPRPRGGKQQQKMTTDAVTYLLSELSIDPDLTLIQLADKFDTQCAISVCPQTITHHLDGNLIIMKQFHKEPQYMNAEVNKFKRRESLIRLQELQAMGKSIIYMDKTNFNMSSSPTRGRRIRGRRAVKKVLAGGGQNLQVIACIGKGGAVHYETKLEAINISIPTSSFGTLCAMFAEPDFQDATLLRLGPYSPMLNLIENVFSAFKSKVKGYVTEHRLQIIAVAAGNDDEGTPSAFSAESCADFVPRVATAQLCASCYRHTLTFHVKVTDLEDIPVGR</sequence>
<organism evidence="2 4">
    <name type="scientific">Phytophthora cactorum</name>
    <dbReference type="NCBI Taxonomy" id="29920"/>
    <lineage>
        <taxon>Eukaryota</taxon>
        <taxon>Sar</taxon>
        <taxon>Stramenopiles</taxon>
        <taxon>Oomycota</taxon>
        <taxon>Peronosporomycetes</taxon>
        <taxon>Peronosporales</taxon>
        <taxon>Peronosporaceae</taxon>
        <taxon>Phytophthora</taxon>
    </lineage>
</organism>
<dbReference type="InterPro" id="IPR009057">
    <property type="entry name" value="Homeodomain-like_sf"/>
</dbReference>
<dbReference type="VEuPathDB" id="FungiDB:PC110_g8016"/>
<proteinExistence type="predicted"/>
<dbReference type="Proteomes" id="UP000760860">
    <property type="component" value="Unassembled WGS sequence"/>
</dbReference>
<name>A0A8T1D4S4_9STRA</name>
<dbReference type="AlphaFoldDB" id="A0A8T1D4S4"/>
<comment type="caution">
    <text evidence="2">The sequence shown here is derived from an EMBL/GenBank/DDBJ whole genome shotgun (WGS) entry which is preliminary data.</text>
</comment>
<evidence type="ECO:0000313" key="2">
    <source>
        <dbReference type="EMBL" id="KAG2934930.1"/>
    </source>
</evidence>